<feature type="signal peptide" evidence="1">
    <location>
        <begin position="1"/>
        <end position="22"/>
    </location>
</feature>
<keyword evidence="1" id="KW-0732">Signal</keyword>
<evidence type="ECO:0000256" key="1">
    <source>
        <dbReference type="SAM" id="SignalP"/>
    </source>
</evidence>
<gene>
    <name evidence="2" type="ORF">GCM10010170_054690</name>
</gene>
<name>A0ABP5TTI2_9ACTN</name>
<sequence>MVSAAGAAAVILVTAAVSYVLAAKQGAREQQGAIDAQRVTAEGKPALSASVEFDYGDQDGNTWVAPNKVFAGERELAGDAKQKLAGAGGFELGTPPPGHPKGQTATRLRVTIVGQRYNGVVVNDIKVRVLRRAAPLHGSLLLGPAQGDEAVSQVGFDLDSTDMPAREIEPDGRLGTGYWRGHRFIKLAQHEPQVIEVTALTARDYCEWVLEFDVVDTEHVTKPEVVEVRNNDGTPFRSTPVAGSYDERYDFDFPTAKWRLADSGQVLDW</sequence>
<protein>
    <submittedName>
        <fullName evidence="2">Uncharacterized protein</fullName>
    </submittedName>
</protein>
<evidence type="ECO:0000313" key="2">
    <source>
        <dbReference type="EMBL" id="GAA2360011.1"/>
    </source>
</evidence>
<proteinExistence type="predicted"/>
<dbReference type="Proteomes" id="UP001501444">
    <property type="component" value="Unassembled WGS sequence"/>
</dbReference>
<comment type="caution">
    <text evidence="2">The sequence shown here is derived from an EMBL/GenBank/DDBJ whole genome shotgun (WGS) entry which is preliminary data.</text>
</comment>
<reference evidence="3" key="1">
    <citation type="journal article" date="2019" name="Int. J. Syst. Evol. Microbiol.">
        <title>The Global Catalogue of Microorganisms (GCM) 10K type strain sequencing project: providing services to taxonomists for standard genome sequencing and annotation.</title>
        <authorList>
            <consortium name="The Broad Institute Genomics Platform"/>
            <consortium name="The Broad Institute Genome Sequencing Center for Infectious Disease"/>
            <person name="Wu L."/>
            <person name="Ma J."/>
        </authorList>
    </citation>
    <scope>NUCLEOTIDE SEQUENCE [LARGE SCALE GENOMIC DNA]</scope>
    <source>
        <strain evidence="3">JCM 3272</strain>
    </source>
</reference>
<feature type="chain" id="PRO_5045204109" evidence="1">
    <location>
        <begin position="23"/>
        <end position="269"/>
    </location>
</feature>
<evidence type="ECO:0000313" key="3">
    <source>
        <dbReference type="Proteomes" id="UP001501444"/>
    </source>
</evidence>
<organism evidence="2 3">
    <name type="scientific">Dactylosporangium salmoneum</name>
    <dbReference type="NCBI Taxonomy" id="53361"/>
    <lineage>
        <taxon>Bacteria</taxon>
        <taxon>Bacillati</taxon>
        <taxon>Actinomycetota</taxon>
        <taxon>Actinomycetes</taxon>
        <taxon>Micromonosporales</taxon>
        <taxon>Micromonosporaceae</taxon>
        <taxon>Dactylosporangium</taxon>
    </lineage>
</organism>
<keyword evidence="3" id="KW-1185">Reference proteome</keyword>
<accession>A0ABP5TTI2</accession>
<dbReference type="EMBL" id="BAAARV010000046">
    <property type="protein sequence ID" value="GAA2360011.1"/>
    <property type="molecule type" value="Genomic_DNA"/>
</dbReference>